<sequence length="363" mass="39571">MIIGGTKALDRLDEPATAQDDPVLQVEDLKAHLHFGAGVVRAVDGISFTIRKGETLCIVGESGCGKSMTALAIMGLLPKPAGRIVGGRAVLQGVGDLARLTTKRMREIRGRAVSMVFQEPMTSLNPVFRVGWQIEEAIRVHEKLSRAEARKRAIAMLDLVGIPSPEERYKAYPHQLSGGMRQRVMIAIALACRPKLMLADEPTTALDVTIQAQILRLLNRLKSETGASLLLITHDLGVVARMATRVCVMYAGVIVEHGDVGDIFATPLHPYTQGLLASIPASRGGGERRRLNTIPGIVPSLANLPTGCRFADRCPHAYERCRKEEPPLAEPRDSSNGNEAQKVRCWLYLDPQRAGEGTLWRNA</sequence>
<dbReference type="InterPro" id="IPR027417">
    <property type="entry name" value="P-loop_NTPase"/>
</dbReference>
<evidence type="ECO:0000256" key="4">
    <source>
        <dbReference type="ARBA" id="ARBA00022475"/>
    </source>
</evidence>
<evidence type="ECO:0000256" key="1">
    <source>
        <dbReference type="ARBA" id="ARBA00004417"/>
    </source>
</evidence>
<name>A0ABS7VSU1_9HYPH</name>
<dbReference type="Pfam" id="PF00005">
    <property type="entry name" value="ABC_tran"/>
    <property type="match status" value="1"/>
</dbReference>
<dbReference type="InterPro" id="IPR003593">
    <property type="entry name" value="AAA+_ATPase"/>
</dbReference>
<keyword evidence="10" id="KW-1185">Reference proteome</keyword>
<organism evidence="9 10">
    <name type="scientific">Microvirga puerhi</name>
    <dbReference type="NCBI Taxonomy" id="2876078"/>
    <lineage>
        <taxon>Bacteria</taxon>
        <taxon>Pseudomonadati</taxon>
        <taxon>Pseudomonadota</taxon>
        <taxon>Alphaproteobacteria</taxon>
        <taxon>Hyphomicrobiales</taxon>
        <taxon>Methylobacteriaceae</taxon>
        <taxon>Microvirga</taxon>
    </lineage>
</organism>
<evidence type="ECO:0000259" key="8">
    <source>
        <dbReference type="PROSITE" id="PS50893"/>
    </source>
</evidence>
<evidence type="ECO:0000256" key="3">
    <source>
        <dbReference type="ARBA" id="ARBA00022448"/>
    </source>
</evidence>
<evidence type="ECO:0000256" key="6">
    <source>
        <dbReference type="ARBA" id="ARBA00022840"/>
    </source>
</evidence>
<evidence type="ECO:0000313" key="9">
    <source>
        <dbReference type="EMBL" id="MBZ6078264.1"/>
    </source>
</evidence>
<accession>A0ABS7VSU1</accession>
<dbReference type="PROSITE" id="PS00211">
    <property type="entry name" value="ABC_TRANSPORTER_1"/>
    <property type="match status" value="1"/>
</dbReference>
<evidence type="ECO:0000313" key="10">
    <source>
        <dbReference type="Proteomes" id="UP000704176"/>
    </source>
</evidence>
<dbReference type="InterPro" id="IPR017871">
    <property type="entry name" value="ABC_transporter-like_CS"/>
</dbReference>
<dbReference type="Gene3D" id="3.40.50.300">
    <property type="entry name" value="P-loop containing nucleotide triphosphate hydrolases"/>
    <property type="match status" value="1"/>
</dbReference>
<dbReference type="SMART" id="SM00382">
    <property type="entry name" value="AAA"/>
    <property type="match status" value="1"/>
</dbReference>
<proteinExistence type="inferred from homology"/>
<keyword evidence="6 9" id="KW-0067">ATP-binding</keyword>
<comment type="similarity">
    <text evidence="2">Belongs to the ABC transporter superfamily.</text>
</comment>
<dbReference type="Pfam" id="PF08352">
    <property type="entry name" value="oligo_HPY"/>
    <property type="match status" value="1"/>
</dbReference>
<comment type="caution">
    <text evidence="9">The sequence shown here is derived from an EMBL/GenBank/DDBJ whole genome shotgun (WGS) entry which is preliminary data.</text>
</comment>
<dbReference type="PANTHER" id="PTHR43297:SF2">
    <property type="entry name" value="DIPEPTIDE TRANSPORT ATP-BINDING PROTEIN DPPD"/>
    <property type="match status" value="1"/>
</dbReference>
<dbReference type="EMBL" id="JAIRBM010000016">
    <property type="protein sequence ID" value="MBZ6078264.1"/>
    <property type="molecule type" value="Genomic_DNA"/>
</dbReference>
<dbReference type="RefSeq" id="WP_224315015.1">
    <property type="nucleotide sequence ID" value="NZ_JAIRBM010000016.1"/>
</dbReference>
<dbReference type="Proteomes" id="UP000704176">
    <property type="component" value="Unassembled WGS sequence"/>
</dbReference>
<reference evidence="9 10" key="1">
    <citation type="submission" date="2021-09" db="EMBL/GenBank/DDBJ databases">
        <title>The complete genome sequence of a new microorganism.</title>
        <authorList>
            <person name="Zi Z."/>
        </authorList>
    </citation>
    <scope>NUCLEOTIDE SEQUENCE [LARGE SCALE GENOMIC DNA]</scope>
    <source>
        <strain evidence="9 10">WGZ8</strain>
    </source>
</reference>
<dbReference type="CDD" id="cd03257">
    <property type="entry name" value="ABC_NikE_OppD_transporters"/>
    <property type="match status" value="1"/>
</dbReference>
<dbReference type="GO" id="GO:0005524">
    <property type="term" value="F:ATP binding"/>
    <property type="evidence" value="ECO:0007669"/>
    <property type="project" value="UniProtKB-KW"/>
</dbReference>
<evidence type="ECO:0000256" key="5">
    <source>
        <dbReference type="ARBA" id="ARBA00022741"/>
    </source>
</evidence>
<dbReference type="InterPro" id="IPR050388">
    <property type="entry name" value="ABC_Ni/Peptide_Import"/>
</dbReference>
<feature type="domain" description="ABC transporter" evidence="8">
    <location>
        <begin position="24"/>
        <end position="276"/>
    </location>
</feature>
<keyword evidence="5" id="KW-0547">Nucleotide-binding</keyword>
<gene>
    <name evidence="9" type="ORF">K9B37_18565</name>
</gene>
<keyword evidence="7" id="KW-0472">Membrane</keyword>
<dbReference type="PANTHER" id="PTHR43297">
    <property type="entry name" value="OLIGOPEPTIDE TRANSPORT ATP-BINDING PROTEIN APPD"/>
    <property type="match status" value="1"/>
</dbReference>
<comment type="subcellular location">
    <subcellularLocation>
        <location evidence="1">Cell inner membrane</location>
        <topology evidence="1">Peripheral membrane protein</topology>
    </subcellularLocation>
</comment>
<evidence type="ECO:0000256" key="7">
    <source>
        <dbReference type="ARBA" id="ARBA00023136"/>
    </source>
</evidence>
<dbReference type="SUPFAM" id="SSF52540">
    <property type="entry name" value="P-loop containing nucleoside triphosphate hydrolases"/>
    <property type="match status" value="1"/>
</dbReference>
<evidence type="ECO:0000256" key="2">
    <source>
        <dbReference type="ARBA" id="ARBA00005417"/>
    </source>
</evidence>
<dbReference type="InterPro" id="IPR003439">
    <property type="entry name" value="ABC_transporter-like_ATP-bd"/>
</dbReference>
<dbReference type="InterPro" id="IPR013563">
    <property type="entry name" value="Oligopep_ABC_C"/>
</dbReference>
<protein>
    <submittedName>
        <fullName evidence="9">ABC transporter ATP-binding protein</fullName>
    </submittedName>
</protein>
<dbReference type="NCBIfam" id="TIGR01727">
    <property type="entry name" value="oligo_HPY"/>
    <property type="match status" value="1"/>
</dbReference>
<dbReference type="PROSITE" id="PS50893">
    <property type="entry name" value="ABC_TRANSPORTER_2"/>
    <property type="match status" value="1"/>
</dbReference>
<keyword evidence="3" id="KW-0813">Transport</keyword>
<keyword evidence="4" id="KW-1003">Cell membrane</keyword>